<name>A0A2G1DG26_9BACT</name>
<feature type="transmembrane region" description="Helical" evidence="6">
    <location>
        <begin position="121"/>
        <end position="142"/>
    </location>
</feature>
<reference evidence="8 9" key="1">
    <citation type="submission" date="2017-09" db="EMBL/GenBank/DDBJ databases">
        <title>Arcobacter canalis sp. nov., a new species isolated from a water canal contaminated with urban sewage.</title>
        <authorList>
            <person name="Perez-Cataluna A."/>
            <person name="Salas-Masso N."/>
            <person name="Figueras M.J."/>
        </authorList>
    </citation>
    <scope>NUCLEOTIDE SEQUENCE [LARGE SCALE GENOMIC DNA]</scope>
    <source>
        <strain evidence="8 9">F98-3</strain>
    </source>
</reference>
<evidence type="ECO:0000313" key="7">
    <source>
        <dbReference type="EMBL" id="AXX91119.1"/>
    </source>
</evidence>
<evidence type="ECO:0000313" key="9">
    <source>
        <dbReference type="Proteomes" id="UP000221222"/>
    </source>
</evidence>
<comment type="subcellular location">
    <subcellularLocation>
        <location evidence="1">Membrane</location>
        <topology evidence="1">Multi-pass membrane protein</topology>
    </subcellularLocation>
</comment>
<dbReference type="EMBL" id="NXFY01000017">
    <property type="protein sequence ID" value="PHO17435.1"/>
    <property type="molecule type" value="Genomic_DNA"/>
</dbReference>
<dbReference type="InterPro" id="IPR005226">
    <property type="entry name" value="UPF0014_fam"/>
</dbReference>
<feature type="transmembrane region" description="Helical" evidence="6">
    <location>
        <begin position="36"/>
        <end position="55"/>
    </location>
</feature>
<dbReference type="GO" id="GO:0005886">
    <property type="term" value="C:plasma membrane"/>
    <property type="evidence" value="ECO:0007669"/>
    <property type="project" value="TreeGrafter"/>
</dbReference>
<evidence type="ECO:0000256" key="4">
    <source>
        <dbReference type="ARBA" id="ARBA00022989"/>
    </source>
</evidence>
<evidence type="ECO:0000313" key="10">
    <source>
        <dbReference type="Proteomes" id="UP000262712"/>
    </source>
</evidence>
<protein>
    <submittedName>
        <fullName evidence="7">UPF0014 domain-containing membrane protein, putative permease</fullName>
    </submittedName>
</protein>
<evidence type="ECO:0000256" key="2">
    <source>
        <dbReference type="ARBA" id="ARBA00005268"/>
    </source>
</evidence>
<evidence type="ECO:0000313" key="8">
    <source>
        <dbReference type="EMBL" id="PHO17435.1"/>
    </source>
</evidence>
<dbReference type="PANTHER" id="PTHR30028">
    <property type="entry name" value="UPF0014 INNER MEMBRANE PROTEIN YBBM-RELATED"/>
    <property type="match status" value="1"/>
</dbReference>
<comment type="similarity">
    <text evidence="2">Belongs to the UPF0014 family.</text>
</comment>
<dbReference type="RefSeq" id="WP_099343040.1">
    <property type="nucleotide sequence ID" value="NZ_CP032098.1"/>
</dbReference>
<dbReference type="Proteomes" id="UP000262712">
    <property type="component" value="Chromosome"/>
</dbReference>
<accession>A0A2G1DG26</accession>
<evidence type="ECO:0000256" key="6">
    <source>
        <dbReference type="SAM" id="Phobius"/>
    </source>
</evidence>
<keyword evidence="3 6" id="KW-0812">Transmembrane</keyword>
<organism evidence="8 9">
    <name type="scientific">Malaciobacter molluscorum LMG 25693</name>
    <dbReference type="NCBI Taxonomy" id="870501"/>
    <lineage>
        <taxon>Bacteria</taxon>
        <taxon>Pseudomonadati</taxon>
        <taxon>Campylobacterota</taxon>
        <taxon>Epsilonproteobacteria</taxon>
        <taxon>Campylobacterales</taxon>
        <taxon>Arcobacteraceae</taxon>
        <taxon>Malaciobacter</taxon>
    </lineage>
</organism>
<evidence type="ECO:0000256" key="5">
    <source>
        <dbReference type="ARBA" id="ARBA00023136"/>
    </source>
</evidence>
<dbReference type="Proteomes" id="UP000221222">
    <property type="component" value="Unassembled WGS sequence"/>
</dbReference>
<keyword evidence="4 6" id="KW-1133">Transmembrane helix</keyword>
<feature type="transmembrane region" description="Helical" evidence="6">
    <location>
        <begin position="61"/>
        <end position="79"/>
    </location>
</feature>
<dbReference type="EMBL" id="CP032098">
    <property type="protein sequence ID" value="AXX91119.1"/>
    <property type="molecule type" value="Genomic_DNA"/>
</dbReference>
<gene>
    <name evidence="7" type="ORF">AMOL_0079</name>
    <name evidence="8" type="ORF">CPU12_10335</name>
</gene>
<evidence type="ECO:0000256" key="3">
    <source>
        <dbReference type="ARBA" id="ARBA00022692"/>
    </source>
</evidence>
<keyword evidence="9" id="KW-1185">Reference proteome</keyword>
<feature type="transmembrane region" description="Helical" evidence="6">
    <location>
        <begin position="202"/>
        <end position="222"/>
    </location>
</feature>
<feature type="transmembrane region" description="Helical" evidence="6">
    <location>
        <begin position="6"/>
        <end position="24"/>
    </location>
</feature>
<dbReference type="AlphaFoldDB" id="A0A2G1DG26"/>
<evidence type="ECO:0000256" key="1">
    <source>
        <dbReference type="ARBA" id="ARBA00004141"/>
    </source>
</evidence>
<sequence length="231" mass="26656">MQTISFSHLSLMLLPLIVVVHFYYKYTNDKKEIVYATIRMVLQLILIGYVLIFLFKTKDLLIGICILSFMLIISTIITLRITQNKSYKHYFIIFISTFLSSLLHLFLIIEVLRLDSFYEPRYIIPLAGMIFGNIMNVLSLCIERFEKELSRNESFIEARTISFKAAMIPQINTLLAVGLVSLPGMMTGQILSGIDPLIAVRYQIMIMVMCISSGGIALILYYKLKEKFFKY</sequence>
<dbReference type="PANTHER" id="PTHR30028:SF0">
    <property type="entry name" value="PROTEIN ALUMINUM SENSITIVE 3"/>
    <property type="match status" value="1"/>
</dbReference>
<proteinExistence type="inferred from homology"/>
<feature type="transmembrane region" description="Helical" evidence="6">
    <location>
        <begin position="163"/>
        <end position="182"/>
    </location>
</feature>
<feature type="transmembrane region" description="Helical" evidence="6">
    <location>
        <begin position="91"/>
        <end position="109"/>
    </location>
</feature>
<dbReference type="Pfam" id="PF03649">
    <property type="entry name" value="UPF0014"/>
    <property type="match status" value="1"/>
</dbReference>
<reference evidence="7 10" key="2">
    <citation type="submission" date="2018-08" db="EMBL/GenBank/DDBJ databases">
        <title>Complete genome of the Arcobacter molluscorum type strain LMG 25693.</title>
        <authorList>
            <person name="Miller W.G."/>
            <person name="Yee E."/>
            <person name="Bono J.L."/>
        </authorList>
    </citation>
    <scope>NUCLEOTIDE SEQUENCE [LARGE SCALE GENOMIC DNA]</scope>
    <source>
        <strain evidence="7 10">CECT 7696</strain>
    </source>
</reference>
<keyword evidence="5 6" id="KW-0472">Membrane</keyword>
<dbReference type="KEGG" id="amol:AMOL_0079"/>